<accession>A0A7K1L576</accession>
<dbReference type="EMBL" id="WOFH01000008">
    <property type="protein sequence ID" value="MUN39405.1"/>
    <property type="molecule type" value="Genomic_DNA"/>
</dbReference>
<protein>
    <submittedName>
        <fullName evidence="2">Uncharacterized protein</fullName>
    </submittedName>
</protein>
<organism evidence="2 3">
    <name type="scientific">Actinomadura litoris</name>
    <dbReference type="NCBI Taxonomy" id="2678616"/>
    <lineage>
        <taxon>Bacteria</taxon>
        <taxon>Bacillati</taxon>
        <taxon>Actinomycetota</taxon>
        <taxon>Actinomycetes</taxon>
        <taxon>Streptosporangiales</taxon>
        <taxon>Thermomonosporaceae</taxon>
        <taxon>Actinomadura</taxon>
    </lineage>
</organism>
<dbReference type="AlphaFoldDB" id="A0A7K1L576"/>
<name>A0A7K1L576_9ACTN</name>
<feature type="region of interest" description="Disordered" evidence="1">
    <location>
        <begin position="57"/>
        <end position="84"/>
    </location>
</feature>
<dbReference type="RefSeq" id="WP_216651412.1">
    <property type="nucleotide sequence ID" value="NZ_WOFH01000008.1"/>
</dbReference>
<evidence type="ECO:0000256" key="1">
    <source>
        <dbReference type="SAM" id="MobiDB-lite"/>
    </source>
</evidence>
<keyword evidence="3" id="KW-1185">Reference proteome</keyword>
<feature type="compositionally biased region" description="Gly residues" evidence="1">
    <location>
        <begin position="67"/>
        <end position="79"/>
    </location>
</feature>
<evidence type="ECO:0000313" key="2">
    <source>
        <dbReference type="EMBL" id="MUN39405.1"/>
    </source>
</evidence>
<dbReference type="Proteomes" id="UP000432015">
    <property type="component" value="Unassembled WGS sequence"/>
</dbReference>
<proteinExistence type="predicted"/>
<comment type="caution">
    <text evidence="2">The sequence shown here is derived from an EMBL/GenBank/DDBJ whole genome shotgun (WGS) entry which is preliminary data.</text>
</comment>
<evidence type="ECO:0000313" key="3">
    <source>
        <dbReference type="Proteomes" id="UP000432015"/>
    </source>
</evidence>
<gene>
    <name evidence="2" type="ORF">GNZ18_22775</name>
</gene>
<reference evidence="2 3" key="1">
    <citation type="submission" date="2019-11" db="EMBL/GenBank/DDBJ databases">
        <authorList>
            <person name="Cao P."/>
        </authorList>
    </citation>
    <scope>NUCLEOTIDE SEQUENCE [LARGE SCALE GENOMIC DNA]</scope>
    <source>
        <strain evidence="2 3">NEAU-AAG5</strain>
    </source>
</reference>
<sequence length="118" mass="12333">MDEETDQSSERWALGALCDDLPALREQCADEPERRLLSRIEAEARARRPVRALLADLIGGDPSGTTRGPGAGLPGGGPGRADEEVFGCPDGACDRTAHGVPAGPFPRCGITGLPMAPR</sequence>